<dbReference type="Proteomes" id="UP001152320">
    <property type="component" value="Chromosome 21"/>
</dbReference>
<dbReference type="AlphaFoldDB" id="A0A9Q0YMC7"/>
<dbReference type="PANTHER" id="PTHR47331:SF5">
    <property type="entry name" value="RIBONUCLEASE H"/>
    <property type="match status" value="1"/>
</dbReference>
<dbReference type="PANTHER" id="PTHR47331">
    <property type="entry name" value="PHD-TYPE DOMAIN-CONTAINING PROTEIN"/>
    <property type="match status" value="1"/>
</dbReference>
<keyword evidence="2" id="KW-1185">Reference proteome</keyword>
<proteinExistence type="predicted"/>
<dbReference type="OrthoDB" id="5986954at2759"/>
<protein>
    <submittedName>
        <fullName evidence="1">Uncharacterized protein</fullName>
    </submittedName>
</protein>
<accession>A0A9Q0YMC7</accession>
<evidence type="ECO:0000313" key="2">
    <source>
        <dbReference type="Proteomes" id="UP001152320"/>
    </source>
</evidence>
<name>A0A9Q0YMC7_HOLLE</name>
<sequence>MTMIFPVWLSSMETPNLEELVYALIDTQSDTIFIHEDVARRLHAKAARKTLNLTTLSSQSEAIDCNAYDGLRVRGFQSNKLVDLPTVHAMQEIPLDKSHIPTREVAESYPHLERIADQIPPPQDCDVGLLIGYDCPEAFRLIQQVTGLITSHSLNSRL</sequence>
<gene>
    <name evidence="1" type="ORF">HOLleu_38745</name>
</gene>
<comment type="caution">
    <text evidence="1">The sequence shown here is derived from an EMBL/GenBank/DDBJ whole genome shotgun (WGS) entry which is preliminary data.</text>
</comment>
<reference evidence="1" key="1">
    <citation type="submission" date="2021-10" db="EMBL/GenBank/DDBJ databases">
        <title>Tropical sea cucumber genome reveals ecological adaptation and Cuvierian tubules defense mechanism.</title>
        <authorList>
            <person name="Chen T."/>
        </authorList>
    </citation>
    <scope>NUCLEOTIDE SEQUENCE</scope>
    <source>
        <strain evidence="1">Nanhai2018</strain>
        <tissue evidence="1">Muscle</tissue>
    </source>
</reference>
<dbReference type="EMBL" id="JAIZAY010000021">
    <property type="protein sequence ID" value="KAJ8021511.1"/>
    <property type="molecule type" value="Genomic_DNA"/>
</dbReference>
<organism evidence="1 2">
    <name type="scientific">Holothuria leucospilota</name>
    <name type="common">Black long sea cucumber</name>
    <name type="synonym">Mertensiothuria leucospilota</name>
    <dbReference type="NCBI Taxonomy" id="206669"/>
    <lineage>
        <taxon>Eukaryota</taxon>
        <taxon>Metazoa</taxon>
        <taxon>Echinodermata</taxon>
        <taxon>Eleutherozoa</taxon>
        <taxon>Echinozoa</taxon>
        <taxon>Holothuroidea</taxon>
        <taxon>Aspidochirotacea</taxon>
        <taxon>Aspidochirotida</taxon>
        <taxon>Holothuriidae</taxon>
        <taxon>Holothuria</taxon>
    </lineage>
</organism>
<evidence type="ECO:0000313" key="1">
    <source>
        <dbReference type="EMBL" id="KAJ8021511.1"/>
    </source>
</evidence>